<dbReference type="Proteomes" id="UP000248423">
    <property type="component" value="Unassembled WGS sequence"/>
</dbReference>
<feature type="region of interest" description="Disordered" evidence="1">
    <location>
        <begin position="1"/>
        <end position="24"/>
    </location>
</feature>
<name>A0A319EKY3_ASPSB</name>
<reference evidence="2 3" key="1">
    <citation type="submission" date="2018-02" db="EMBL/GenBank/DDBJ databases">
        <title>The genomes of Aspergillus section Nigri reveals drivers in fungal speciation.</title>
        <authorList>
            <consortium name="DOE Joint Genome Institute"/>
            <person name="Vesth T.C."/>
            <person name="Nybo J."/>
            <person name="Theobald S."/>
            <person name="Brandl J."/>
            <person name="Frisvad J.C."/>
            <person name="Nielsen K.F."/>
            <person name="Lyhne E.K."/>
            <person name="Kogle M.E."/>
            <person name="Kuo A."/>
            <person name="Riley R."/>
            <person name="Clum A."/>
            <person name="Nolan M."/>
            <person name="Lipzen A."/>
            <person name="Salamov A."/>
            <person name="Henrissat B."/>
            <person name="Wiebenga A."/>
            <person name="De vries R.P."/>
            <person name="Grigoriev I.V."/>
            <person name="Mortensen U.H."/>
            <person name="Andersen M.R."/>
            <person name="Baker S.E."/>
        </authorList>
    </citation>
    <scope>NUCLEOTIDE SEQUENCE [LARGE SCALE GENOMIC DNA]</scope>
    <source>
        <strain evidence="2 3">CBS 121057</strain>
    </source>
</reference>
<evidence type="ECO:0000313" key="3">
    <source>
        <dbReference type="Proteomes" id="UP000248423"/>
    </source>
</evidence>
<organism evidence="2 3">
    <name type="scientific">Aspergillus sclerotiicarbonarius (strain CBS 121057 / IBT 28362)</name>
    <dbReference type="NCBI Taxonomy" id="1448318"/>
    <lineage>
        <taxon>Eukaryota</taxon>
        <taxon>Fungi</taxon>
        <taxon>Dikarya</taxon>
        <taxon>Ascomycota</taxon>
        <taxon>Pezizomycotina</taxon>
        <taxon>Eurotiomycetes</taxon>
        <taxon>Eurotiomycetidae</taxon>
        <taxon>Eurotiales</taxon>
        <taxon>Aspergillaceae</taxon>
        <taxon>Aspergillus</taxon>
        <taxon>Aspergillus subgen. Circumdati</taxon>
    </lineage>
</organism>
<proteinExistence type="predicted"/>
<accession>A0A319EKY3</accession>
<evidence type="ECO:0000256" key="1">
    <source>
        <dbReference type="SAM" id="MobiDB-lite"/>
    </source>
</evidence>
<gene>
    <name evidence="2" type="ORF">BO78DRAFT_11664</name>
</gene>
<dbReference type="AlphaFoldDB" id="A0A319EKY3"/>
<protein>
    <submittedName>
        <fullName evidence="2">Uncharacterized protein</fullName>
    </submittedName>
</protein>
<dbReference type="VEuPathDB" id="FungiDB:BO78DRAFT_11664"/>
<dbReference type="EMBL" id="KZ826324">
    <property type="protein sequence ID" value="PYI10001.1"/>
    <property type="molecule type" value="Genomic_DNA"/>
</dbReference>
<evidence type="ECO:0000313" key="2">
    <source>
        <dbReference type="EMBL" id="PYI10001.1"/>
    </source>
</evidence>
<sequence>MTDEEVGGTTTGVQTIDSQPWGYPPSWQVGIEGVQLERGEWMTASLSQAQLICSETKTTKTKTKKEKRKKRNGKKKRKKKENPKLFTQKALAAAAPPWLAWFRAACRAQLGGRWADAGGEQVH</sequence>
<feature type="region of interest" description="Disordered" evidence="1">
    <location>
        <begin position="54"/>
        <end position="85"/>
    </location>
</feature>
<feature type="compositionally biased region" description="Basic residues" evidence="1">
    <location>
        <begin position="59"/>
        <end position="81"/>
    </location>
</feature>
<keyword evidence="3" id="KW-1185">Reference proteome</keyword>